<dbReference type="Proteomes" id="UP000263377">
    <property type="component" value="Unassembled WGS sequence"/>
</dbReference>
<feature type="region of interest" description="Disordered" evidence="1">
    <location>
        <begin position="61"/>
        <end position="84"/>
    </location>
</feature>
<dbReference type="AlphaFoldDB" id="A0A372ZVZ6"/>
<evidence type="ECO:0000313" key="3">
    <source>
        <dbReference type="Proteomes" id="UP000263377"/>
    </source>
</evidence>
<protein>
    <submittedName>
        <fullName evidence="2">Uncharacterized protein</fullName>
    </submittedName>
</protein>
<comment type="caution">
    <text evidence="2">The sequence shown here is derived from an EMBL/GenBank/DDBJ whole genome shotgun (WGS) entry which is preliminary data.</text>
</comment>
<name>A0A372ZVZ6_9ACTN</name>
<accession>A0A372ZVZ6</accession>
<organism evidence="2 3">
    <name type="scientific">Kitasatospora xanthocidica</name>
    <dbReference type="NCBI Taxonomy" id="83382"/>
    <lineage>
        <taxon>Bacteria</taxon>
        <taxon>Bacillati</taxon>
        <taxon>Actinomycetota</taxon>
        <taxon>Actinomycetes</taxon>
        <taxon>Kitasatosporales</taxon>
        <taxon>Streptomycetaceae</taxon>
        <taxon>Kitasatospora</taxon>
    </lineage>
</organism>
<evidence type="ECO:0000256" key="1">
    <source>
        <dbReference type="SAM" id="MobiDB-lite"/>
    </source>
</evidence>
<gene>
    <name evidence="2" type="ORF">DR950_18310</name>
</gene>
<proteinExistence type="predicted"/>
<keyword evidence="3" id="KW-1185">Reference proteome</keyword>
<sequence>MADAFDCPPPYLMPGEHDLTSLEVYYEHPAAREALRLVAELGESGADALLQAARALREARGLDTATTDTATKTRRRRLSRAEAAEASRRETELFLYS</sequence>
<reference evidence="2 3" key="1">
    <citation type="submission" date="2018-08" db="EMBL/GenBank/DDBJ databases">
        <title>Diversity &amp; Physiological Properties of Lignin-Decomposing Actinobacteria from Soil.</title>
        <authorList>
            <person name="Roh S.G."/>
            <person name="Kim S.B."/>
        </authorList>
    </citation>
    <scope>NUCLEOTIDE SEQUENCE [LARGE SCALE GENOMIC DNA]</scope>
    <source>
        <strain evidence="2 3">MMS17-GH009</strain>
    </source>
</reference>
<dbReference type="EMBL" id="QVIG01000001">
    <property type="protein sequence ID" value="RGD59487.1"/>
    <property type="molecule type" value="Genomic_DNA"/>
</dbReference>
<evidence type="ECO:0000313" key="2">
    <source>
        <dbReference type="EMBL" id="RGD59487.1"/>
    </source>
</evidence>
<dbReference type="RefSeq" id="WP_117487685.1">
    <property type="nucleotide sequence ID" value="NZ_QVIG01000001.1"/>
</dbReference>